<gene>
    <name evidence="1" type="ORF">OBBRIDRAFT_380911</name>
</gene>
<reference evidence="1 2" key="1">
    <citation type="submission" date="2016-07" db="EMBL/GenBank/DDBJ databases">
        <title>Draft genome of the white-rot fungus Obba rivulosa 3A-2.</title>
        <authorList>
            <consortium name="DOE Joint Genome Institute"/>
            <person name="Miettinen O."/>
            <person name="Riley R."/>
            <person name="Acob R."/>
            <person name="Barry K."/>
            <person name="Cullen D."/>
            <person name="De Vries R."/>
            <person name="Hainaut M."/>
            <person name="Hatakka A."/>
            <person name="Henrissat B."/>
            <person name="Hilden K."/>
            <person name="Kuo R."/>
            <person name="Labutti K."/>
            <person name="Lipzen A."/>
            <person name="Makela M.R."/>
            <person name="Sandor L."/>
            <person name="Spatafora J.W."/>
            <person name="Grigoriev I.V."/>
            <person name="Hibbett D.S."/>
        </authorList>
    </citation>
    <scope>NUCLEOTIDE SEQUENCE [LARGE SCALE GENOMIC DNA]</scope>
    <source>
        <strain evidence="1 2">3A-2</strain>
    </source>
</reference>
<name>A0A8E2B1K7_9APHY</name>
<accession>A0A8E2B1K7</accession>
<evidence type="ECO:0000313" key="1">
    <source>
        <dbReference type="EMBL" id="OCH93064.1"/>
    </source>
</evidence>
<organism evidence="1 2">
    <name type="scientific">Obba rivulosa</name>
    <dbReference type="NCBI Taxonomy" id="1052685"/>
    <lineage>
        <taxon>Eukaryota</taxon>
        <taxon>Fungi</taxon>
        <taxon>Dikarya</taxon>
        <taxon>Basidiomycota</taxon>
        <taxon>Agaricomycotina</taxon>
        <taxon>Agaricomycetes</taxon>
        <taxon>Polyporales</taxon>
        <taxon>Gelatoporiaceae</taxon>
        <taxon>Obba</taxon>
    </lineage>
</organism>
<protein>
    <submittedName>
        <fullName evidence="1">Uncharacterized protein</fullName>
    </submittedName>
</protein>
<keyword evidence="2" id="KW-1185">Reference proteome</keyword>
<dbReference type="Proteomes" id="UP000250043">
    <property type="component" value="Unassembled WGS sequence"/>
</dbReference>
<proteinExistence type="predicted"/>
<dbReference type="AlphaFoldDB" id="A0A8E2B1K7"/>
<evidence type="ECO:0000313" key="2">
    <source>
        <dbReference type="Proteomes" id="UP000250043"/>
    </source>
</evidence>
<sequence length="162" mass="18347">MYFCIAENPPTAKSYDVPCGHRVIFNAHNIGHTALGRPASCIHKLHRKHTSVTYRQSCNVTNNITVTFISSKAHMRKGVDMAQAWLVVLRACDGPPLRLISFQLALPRALMRQTCRVRRANYTSHKHKGRPDWVTGRGSVILSEYRAHIFPLNFRAILSRTA</sequence>
<dbReference type="EMBL" id="KV722360">
    <property type="protein sequence ID" value="OCH93064.1"/>
    <property type="molecule type" value="Genomic_DNA"/>
</dbReference>